<gene>
    <name evidence="3" type="ORF">E0H50_07005</name>
</gene>
<dbReference type="EMBL" id="SJKA01000002">
    <property type="protein sequence ID" value="TCC39662.1"/>
    <property type="molecule type" value="Genomic_DNA"/>
</dbReference>
<feature type="compositionally biased region" description="Basic and acidic residues" evidence="1">
    <location>
        <begin position="188"/>
        <end position="200"/>
    </location>
</feature>
<name>A0A4V2M5F9_9ACTN</name>
<keyword evidence="2" id="KW-1133">Transmembrane helix</keyword>
<accession>A0A4V2M5F9</accession>
<feature type="transmembrane region" description="Helical" evidence="2">
    <location>
        <begin position="60"/>
        <end position="83"/>
    </location>
</feature>
<dbReference type="Proteomes" id="UP000292695">
    <property type="component" value="Unassembled WGS sequence"/>
</dbReference>
<keyword evidence="2" id="KW-0812">Transmembrane</keyword>
<evidence type="ECO:0000256" key="2">
    <source>
        <dbReference type="SAM" id="Phobius"/>
    </source>
</evidence>
<keyword evidence="4" id="KW-1185">Reference proteome</keyword>
<proteinExistence type="predicted"/>
<keyword evidence="2" id="KW-0472">Membrane</keyword>
<protein>
    <submittedName>
        <fullName evidence="3">Uncharacterized protein</fullName>
    </submittedName>
</protein>
<reference evidence="3 4" key="1">
    <citation type="submission" date="2019-02" db="EMBL/GenBank/DDBJ databases">
        <title>Kribbella capetownensis sp. nov. and Kribbella speibonae sp. nov., isolated from soil.</title>
        <authorList>
            <person name="Curtis S.M."/>
            <person name="Norton I."/>
            <person name="Everest G.J."/>
            <person name="Meyers P.R."/>
        </authorList>
    </citation>
    <scope>NUCLEOTIDE SEQUENCE [LARGE SCALE GENOMIC DNA]</scope>
    <source>
        <strain evidence="3 4">DSM 27082</strain>
    </source>
</reference>
<evidence type="ECO:0000313" key="4">
    <source>
        <dbReference type="Proteomes" id="UP000292695"/>
    </source>
</evidence>
<feature type="region of interest" description="Disordered" evidence="1">
    <location>
        <begin position="187"/>
        <end position="206"/>
    </location>
</feature>
<comment type="caution">
    <text evidence="3">The sequence shown here is derived from an EMBL/GenBank/DDBJ whole genome shotgun (WGS) entry which is preliminary data.</text>
</comment>
<evidence type="ECO:0000256" key="1">
    <source>
        <dbReference type="SAM" id="MobiDB-lite"/>
    </source>
</evidence>
<sequence length="235" mass="25967">MRLRTVDLRAGLRRLRLPAITNLLPVVVPDPGFARAAGLAFADLGFACRAGFALRAGFGFAFGAFARFLVGACLQLVGGFPLLSGLQARVRGVLLLQLLDARLEQLTHLGLQAVVLLHQRDDLPLALDDRLLQRLHPLAHLLGQLRHLPHCVPRLNALPLPPSAVLLPGQPLEPALRPEHLIHPARRERREVRAGQRRSTDGTQHGRIGTFHILRRLRQRGLERLRPTPFVPSPA</sequence>
<organism evidence="3 4">
    <name type="scientific">Kribbella sindirgiensis</name>
    <dbReference type="NCBI Taxonomy" id="1124744"/>
    <lineage>
        <taxon>Bacteria</taxon>
        <taxon>Bacillati</taxon>
        <taxon>Actinomycetota</taxon>
        <taxon>Actinomycetes</taxon>
        <taxon>Propionibacteriales</taxon>
        <taxon>Kribbellaceae</taxon>
        <taxon>Kribbella</taxon>
    </lineage>
</organism>
<evidence type="ECO:0000313" key="3">
    <source>
        <dbReference type="EMBL" id="TCC39662.1"/>
    </source>
</evidence>
<dbReference type="AlphaFoldDB" id="A0A4V2M5F9"/>